<proteinExistence type="predicted"/>
<protein>
    <submittedName>
        <fullName evidence="1">Uncharacterized protein</fullName>
    </submittedName>
</protein>
<sequence>MTMCVQPPPSELRERFQTALNQAIAHGRSPFDGSGLGPLTQAAVALVATEHPYADADQIADAYDAFVQEHG</sequence>
<organism evidence="1 2">
    <name type="scientific">Mycolicibacterium fortuitum subsp. acetamidolyticum</name>
    <dbReference type="NCBI Taxonomy" id="144550"/>
    <lineage>
        <taxon>Bacteria</taxon>
        <taxon>Bacillati</taxon>
        <taxon>Actinomycetota</taxon>
        <taxon>Actinomycetes</taxon>
        <taxon>Mycobacteriales</taxon>
        <taxon>Mycobacteriaceae</taxon>
        <taxon>Mycolicibacterium</taxon>
    </lineage>
</organism>
<dbReference type="RefSeq" id="WP_131809047.1">
    <property type="nucleotide sequence ID" value="NZ_BCSZ01000025.1"/>
</dbReference>
<reference evidence="1 2" key="1">
    <citation type="journal article" date="2016" name="Genome Announc.">
        <title>Draft Genome Sequences of Five Rapidly Growing Mycobacterium Species, M. thermoresistibile, M. fortuitum subsp. acetamidolyticum, M. canariasense, M. brisbanense, and M. novocastrense.</title>
        <authorList>
            <person name="Katahira K."/>
            <person name="Ogura Y."/>
            <person name="Gotoh Y."/>
            <person name="Hayashi T."/>
        </authorList>
    </citation>
    <scope>NUCLEOTIDE SEQUENCE [LARGE SCALE GENOMIC DNA]</scope>
    <source>
        <strain evidence="1 2">JCM6368</strain>
    </source>
</reference>
<dbReference type="EMBL" id="BCSZ01000025">
    <property type="protein sequence ID" value="GAT02526.1"/>
    <property type="molecule type" value="Genomic_DNA"/>
</dbReference>
<accession>A0A117IED2</accession>
<name>A0A117IED2_MYCFO</name>
<reference evidence="2" key="2">
    <citation type="submission" date="2016-02" db="EMBL/GenBank/DDBJ databases">
        <title>Draft genome sequence of five rapidly growing Mycobacterium species.</title>
        <authorList>
            <person name="Katahira K."/>
            <person name="Gotou Y."/>
            <person name="Iida K."/>
            <person name="Ogura Y."/>
            <person name="Hayashi T."/>
        </authorList>
    </citation>
    <scope>NUCLEOTIDE SEQUENCE [LARGE SCALE GENOMIC DNA]</scope>
    <source>
        <strain evidence="2">JCM6368</strain>
    </source>
</reference>
<dbReference type="AlphaFoldDB" id="A0A117IED2"/>
<gene>
    <name evidence="1" type="ORF">RMCFA_2638</name>
</gene>
<evidence type="ECO:0000313" key="2">
    <source>
        <dbReference type="Proteomes" id="UP000069705"/>
    </source>
</evidence>
<dbReference type="Proteomes" id="UP000069705">
    <property type="component" value="Unassembled WGS sequence"/>
</dbReference>
<comment type="caution">
    <text evidence="1">The sequence shown here is derived from an EMBL/GenBank/DDBJ whole genome shotgun (WGS) entry which is preliminary data.</text>
</comment>
<evidence type="ECO:0000313" key="1">
    <source>
        <dbReference type="EMBL" id="GAT02526.1"/>
    </source>
</evidence>